<dbReference type="InterPro" id="IPR035073">
    <property type="entry name" value="At2g17340_3_helix_bundle"/>
</dbReference>
<comment type="pathway">
    <text evidence="5">Cofactor biosynthesis; coenzyme A biosynthesis; CoA from (R)-pantothenate: step 1/5.</text>
</comment>
<dbReference type="InterPro" id="IPR036075">
    <property type="entry name" value="ARMT-1-like_metal-bd_sf"/>
</dbReference>
<feature type="domain" description="Damage-control phosphatase ARMT1-like metal-binding" evidence="18">
    <location>
        <begin position="633"/>
        <end position="910"/>
    </location>
</feature>
<dbReference type="Gene3D" id="1.20.1700.10">
    <property type="entry name" value="AF1104-like"/>
    <property type="match status" value="1"/>
</dbReference>
<evidence type="ECO:0000256" key="10">
    <source>
        <dbReference type="ARBA" id="ARBA00022723"/>
    </source>
</evidence>
<gene>
    <name evidence="19" type="ORF">MPUS1402_LOCUS1439</name>
</gene>
<organism evidence="19">
    <name type="scientific">Micromonas pusilla</name>
    <name type="common">Picoplanktonic green alga</name>
    <name type="synonym">Chromulina pusilla</name>
    <dbReference type="NCBI Taxonomy" id="38833"/>
    <lineage>
        <taxon>Eukaryota</taxon>
        <taxon>Viridiplantae</taxon>
        <taxon>Chlorophyta</taxon>
        <taxon>Mamiellophyceae</taxon>
        <taxon>Mamiellales</taxon>
        <taxon>Mamiellaceae</taxon>
        <taxon>Micromonas</taxon>
    </lineage>
</organism>
<dbReference type="Gene3D" id="3.30.420.40">
    <property type="match status" value="1"/>
</dbReference>
<keyword evidence="14" id="KW-0067">ATP-binding</keyword>
<dbReference type="InterPro" id="IPR043129">
    <property type="entry name" value="ATPase_NBD"/>
</dbReference>
<evidence type="ECO:0000256" key="17">
    <source>
        <dbReference type="ARBA" id="ARBA00060870"/>
    </source>
</evidence>
<evidence type="ECO:0000256" key="2">
    <source>
        <dbReference type="ARBA" id="ARBA00001936"/>
    </source>
</evidence>
<dbReference type="Gene3D" id="3.40.50.10880">
    <property type="entry name" value="Uncharacterised protein PF01937, DUF89, domain 3"/>
    <property type="match status" value="1"/>
</dbReference>
<evidence type="ECO:0000313" key="19">
    <source>
        <dbReference type="EMBL" id="CAD8228771.1"/>
    </source>
</evidence>
<evidence type="ECO:0000259" key="18">
    <source>
        <dbReference type="Pfam" id="PF01937"/>
    </source>
</evidence>
<dbReference type="GO" id="GO:0005634">
    <property type="term" value="C:nucleus"/>
    <property type="evidence" value="ECO:0007669"/>
    <property type="project" value="TreeGrafter"/>
</dbReference>
<dbReference type="GO" id="GO:0016787">
    <property type="term" value="F:hydrolase activity"/>
    <property type="evidence" value="ECO:0007669"/>
    <property type="project" value="UniProtKB-KW"/>
</dbReference>
<evidence type="ECO:0000256" key="6">
    <source>
        <dbReference type="ARBA" id="ARBA00012102"/>
    </source>
</evidence>
<keyword evidence="11" id="KW-0547">Nucleotide-binding</keyword>
<dbReference type="FunFam" id="3.30.420.40:FF:000025">
    <property type="entry name" value="pantothenate kinase 2, mitochondrial"/>
    <property type="match status" value="1"/>
</dbReference>
<dbReference type="Pfam" id="PF03630">
    <property type="entry name" value="Fumble"/>
    <property type="match status" value="1"/>
</dbReference>
<dbReference type="GO" id="GO:0046872">
    <property type="term" value="F:metal ion binding"/>
    <property type="evidence" value="ECO:0007669"/>
    <property type="project" value="UniProtKB-KW"/>
</dbReference>
<dbReference type="GO" id="GO:0015937">
    <property type="term" value="P:coenzyme A biosynthetic process"/>
    <property type="evidence" value="ECO:0007669"/>
    <property type="project" value="UniProtKB-KW"/>
</dbReference>
<evidence type="ECO:0000256" key="13">
    <source>
        <dbReference type="ARBA" id="ARBA00022801"/>
    </source>
</evidence>
<keyword evidence="7" id="KW-0963">Cytoplasm</keyword>
<keyword evidence="10" id="KW-0479">Metal-binding</keyword>
<dbReference type="InterPro" id="IPR002791">
    <property type="entry name" value="ARMT1-like_metal-bd"/>
</dbReference>
<comment type="subcellular location">
    <subcellularLocation>
        <location evidence="4">Cytoplasm</location>
    </subcellularLocation>
</comment>
<name>A0A7R9T8X6_MICPS</name>
<dbReference type="GO" id="GO:0004594">
    <property type="term" value="F:pantothenate kinase activity"/>
    <property type="evidence" value="ECO:0007669"/>
    <property type="project" value="UniProtKB-EC"/>
</dbReference>
<dbReference type="EMBL" id="HBDY01001898">
    <property type="protein sequence ID" value="CAD8228771.1"/>
    <property type="molecule type" value="Transcribed_RNA"/>
</dbReference>
<evidence type="ECO:0000256" key="16">
    <source>
        <dbReference type="ARBA" id="ARBA00023211"/>
    </source>
</evidence>
<evidence type="ECO:0000256" key="5">
    <source>
        <dbReference type="ARBA" id="ARBA00005225"/>
    </source>
</evidence>
<dbReference type="InterPro" id="IPR004567">
    <property type="entry name" value="Type_II_PanK"/>
</dbReference>
<dbReference type="AlphaFoldDB" id="A0A7R9T8X6"/>
<keyword evidence="9" id="KW-0808">Transferase</keyword>
<dbReference type="GO" id="GO:0005829">
    <property type="term" value="C:cytosol"/>
    <property type="evidence" value="ECO:0007669"/>
    <property type="project" value="TreeGrafter"/>
</dbReference>
<comment type="catalytic activity">
    <reaction evidence="1">
        <text>(R)-pantothenate + ATP = (R)-4'-phosphopantothenate + ADP + H(+)</text>
        <dbReference type="Rhea" id="RHEA:16373"/>
        <dbReference type="ChEBI" id="CHEBI:10986"/>
        <dbReference type="ChEBI" id="CHEBI:15378"/>
        <dbReference type="ChEBI" id="CHEBI:29032"/>
        <dbReference type="ChEBI" id="CHEBI:30616"/>
        <dbReference type="ChEBI" id="CHEBI:456216"/>
        <dbReference type="EC" id="2.7.1.33"/>
    </reaction>
</comment>
<evidence type="ECO:0000256" key="12">
    <source>
        <dbReference type="ARBA" id="ARBA00022777"/>
    </source>
</evidence>
<evidence type="ECO:0000256" key="14">
    <source>
        <dbReference type="ARBA" id="ARBA00022840"/>
    </source>
</evidence>
<evidence type="ECO:0000256" key="3">
    <source>
        <dbReference type="ARBA" id="ARBA00001967"/>
    </source>
</evidence>
<keyword evidence="12" id="KW-0418">Kinase</keyword>
<comment type="similarity">
    <text evidence="17">Belongs to the type II pantothenate kinase family.</text>
</comment>
<evidence type="ECO:0000256" key="9">
    <source>
        <dbReference type="ARBA" id="ARBA00022679"/>
    </source>
</evidence>
<evidence type="ECO:0000256" key="4">
    <source>
        <dbReference type="ARBA" id="ARBA00004496"/>
    </source>
</evidence>
<keyword evidence="15" id="KW-0173">Coenzyme A biosynthesis</keyword>
<dbReference type="PANTHER" id="PTHR12280:SF20">
    <property type="entry name" value="4'-PHOSPHOPANTETHEINE PHOSPHATASE"/>
    <property type="match status" value="1"/>
</dbReference>
<evidence type="ECO:0000256" key="11">
    <source>
        <dbReference type="ARBA" id="ARBA00022741"/>
    </source>
</evidence>
<dbReference type="SUPFAM" id="SSF53067">
    <property type="entry name" value="Actin-like ATPase domain"/>
    <property type="match status" value="2"/>
</dbReference>
<comment type="cofactor">
    <cofactor evidence="2">
        <name>Mn(2+)</name>
        <dbReference type="ChEBI" id="CHEBI:29035"/>
    </cofactor>
</comment>
<evidence type="ECO:0000256" key="1">
    <source>
        <dbReference type="ARBA" id="ARBA00001206"/>
    </source>
</evidence>
<dbReference type="PANTHER" id="PTHR12280">
    <property type="entry name" value="PANTOTHENATE KINASE"/>
    <property type="match status" value="1"/>
</dbReference>
<accession>A0A7R9T8X6</accession>
<dbReference type="Gene3D" id="3.30.420.510">
    <property type="match status" value="1"/>
</dbReference>
<keyword evidence="16" id="KW-0464">Manganese</keyword>
<keyword evidence="13" id="KW-0378">Hydrolase</keyword>
<reference evidence="19" key="1">
    <citation type="submission" date="2021-01" db="EMBL/GenBank/DDBJ databases">
        <authorList>
            <person name="Corre E."/>
            <person name="Pelletier E."/>
            <person name="Niang G."/>
            <person name="Scheremetjew M."/>
            <person name="Finn R."/>
            <person name="Kale V."/>
            <person name="Holt S."/>
            <person name="Cochrane G."/>
            <person name="Meng A."/>
            <person name="Brown T."/>
            <person name="Cohen L."/>
        </authorList>
    </citation>
    <scope>NUCLEOTIDE SEQUENCE</scope>
    <source>
        <strain evidence="19">RCC1614</strain>
    </source>
</reference>
<dbReference type="CDD" id="cd24123">
    <property type="entry name" value="ASKHA_NBD_PanK-II_Pank4"/>
    <property type="match status" value="1"/>
</dbReference>
<evidence type="ECO:0000256" key="7">
    <source>
        <dbReference type="ARBA" id="ARBA00022490"/>
    </source>
</evidence>
<dbReference type="SUPFAM" id="SSF111321">
    <property type="entry name" value="AF1104-like"/>
    <property type="match status" value="1"/>
</dbReference>
<dbReference type="GO" id="GO:0005524">
    <property type="term" value="F:ATP binding"/>
    <property type="evidence" value="ECO:0007669"/>
    <property type="project" value="UniProtKB-KW"/>
</dbReference>
<dbReference type="EC" id="2.7.1.33" evidence="6"/>
<proteinExistence type="inferred from homology"/>
<dbReference type="NCBIfam" id="TIGR00555">
    <property type="entry name" value="panK_eukar"/>
    <property type="match status" value="1"/>
</dbReference>
<protein>
    <recommendedName>
        <fullName evidence="6">pantothenate kinase</fullName>
        <ecNumber evidence="6">2.7.1.33</ecNumber>
    </recommendedName>
</protein>
<dbReference type="Pfam" id="PF01937">
    <property type="entry name" value="ARMT1-like_dom"/>
    <property type="match status" value="1"/>
</dbReference>
<evidence type="ECO:0000256" key="8">
    <source>
        <dbReference type="ARBA" id="ARBA00022596"/>
    </source>
</evidence>
<keyword evidence="8" id="KW-0533">Nickel</keyword>
<evidence type="ECO:0000256" key="15">
    <source>
        <dbReference type="ARBA" id="ARBA00022993"/>
    </source>
</evidence>
<dbReference type="OMA" id="LNEYKYW"/>
<sequence>MRQQQLSVCQNNLDLTGAAIATADRTPNRDFIDDQILVERENVPSISLPRQSTGICHFALDMGGSLVKVVYFSQDSEDKTGDLPLDSSSMLGGGRLHFRKFQATQLEICLNFIEQNRLHLGAEGRKAIVKATGGGAYKNSLLFQRRFGIQLQKEDEMECAVAGANFLLETIRDEAFTFTHGQKDYVVPEDLHEDNDDLFPYLLVNIGSGVSIIKVDRSSFERIGGTNIGGGTFWGLCRLLTGLQDFDEMLACSAAGDNSKVDMLVGDIYGGRDYLKVGLSSSTIASSFGRVVTEEGSLEDYNKADITLSLLRMISYNISHIATLMAVKHGLKRIFFGGYFIRGHAYTMNTISFAVDYWSKGELKAMFLRHEGFLGALGAFLQDAQAQSFYSVPLRGPWIENIMKYSVPSFSWKQRMDFKADHIVEPQVGKVCTDNSCLYGIASGTSACSVKRVRFVAFLQCSISKDEQTYNRNGTLSQSVYFGTCCTNVDKKSLKIIPSLSTHKKNLSDQQARRRKDTESAYINTFQDRFLEMDRLQMDVLNLKQTLITFPLLCCPVEYEPDIIDLHESREEREYWLDILHGVSQGLLEKALTSENTRHDVCEACSDDAGERVAAFSTVFCGHLDRLREEPSAYGRIGLSGLFELREECLRAYGFRDAYFQVKKQENAAALAVLPDLFSELDGMLDEERLLVLIEGVLAGNIFDWGSQSCVDLYNKGTVLEIYRRARASVARPWAVDCFDKFRAVFFGNGIRVCQYNKALLFCDNSGADIVLGMLPFARELLKRGTDVCLVANSLPAINDVTAQELREVVHLAAENCKTLTLALSAHLRSSDNASLVKPSGILTVCANGSGSPCLDFRRVSLELCKAAEGADLIVLEGMGRAIHTNFNAIFHCDTLKLAMIKNSRLAEKLFGGKVYDCVCKFEPLCRT</sequence>
<comment type="cofactor">
    <cofactor evidence="3">
        <name>Ni(2+)</name>
        <dbReference type="ChEBI" id="CHEBI:49786"/>
    </cofactor>
</comment>